<proteinExistence type="inferred from homology"/>
<dbReference type="Proteomes" id="UP000013070">
    <property type="component" value="Unassembled WGS sequence"/>
</dbReference>
<dbReference type="EMBL" id="APPE01000015">
    <property type="protein sequence ID" value="ENV00886.1"/>
    <property type="molecule type" value="Genomic_DNA"/>
</dbReference>
<dbReference type="AlphaFoldDB" id="N8VMX8"/>
<sequence>MNYLTYKVGVIIIKQPPHNSNNSDSFYMAISLKKIKNFEEHDKSFFPLSAPAKRYPKDFAVFQNIFWQLKHERSPKDDILKLLFLFSPKVRLASDPNETTEFTVTAKEYAELTGLKLNSAYVALERVVDALYEHSVIFYHPEKDREIRTRLISTCSYKDGCFYIGFTHFALYIMYVFNKQNSYTKFKVKSAVALHGHGLKLYPFLIQNEFRSNFDVSIRELKSALGLAENSYPEYRDFKTTILKPHIDAINAKTELTVEFKALKKEGRKASHVNFIVRKKKTIKTEQQDEIGNNQIRSKVTAKMVYLTIIQSEELSLRLKQSNETTDELVERVKNDFKNNEGSRWIEKLAEFNVRFETH</sequence>
<dbReference type="eggNOG" id="COG5527">
    <property type="taxonomic scope" value="Bacteria"/>
</dbReference>
<reference evidence="3 4" key="1">
    <citation type="submission" date="2013-02" db="EMBL/GenBank/DDBJ databases">
        <title>The Genome Sequence of Acinetobacter sp. NIPH 899.</title>
        <authorList>
            <consortium name="The Broad Institute Genome Sequencing Platform"/>
            <consortium name="The Broad Institute Genome Sequencing Center for Infectious Disease"/>
            <person name="Cerqueira G."/>
            <person name="Feldgarden M."/>
            <person name="Courvalin P."/>
            <person name="Perichon B."/>
            <person name="Grillot-Courvalin C."/>
            <person name="Clermont D."/>
            <person name="Rocha E."/>
            <person name="Yoon E.-J."/>
            <person name="Nemec A."/>
            <person name="Walker B."/>
            <person name="Young S.K."/>
            <person name="Zeng Q."/>
            <person name="Gargeya S."/>
            <person name="Fitzgerald M."/>
            <person name="Haas B."/>
            <person name="Abouelleil A."/>
            <person name="Alvarado L."/>
            <person name="Arachchi H.M."/>
            <person name="Berlin A.M."/>
            <person name="Chapman S.B."/>
            <person name="Dewar J."/>
            <person name="Goldberg J."/>
            <person name="Griggs A."/>
            <person name="Gujja S."/>
            <person name="Hansen M."/>
            <person name="Howarth C."/>
            <person name="Imamovic A."/>
            <person name="Larimer J."/>
            <person name="McCowan C."/>
            <person name="Murphy C."/>
            <person name="Neiman D."/>
            <person name="Pearson M."/>
            <person name="Priest M."/>
            <person name="Roberts A."/>
            <person name="Saif S."/>
            <person name="Shea T."/>
            <person name="Sisk P."/>
            <person name="Sykes S."/>
            <person name="Wortman J."/>
            <person name="Nusbaum C."/>
            <person name="Birren B."/>
        </authorList>
    </citation>
    <scope>NUCLEOTIDE SEQUENCE [LARGE SCALE GENOMIC DNA]</scope>
    <source>
        <strain evidence="3 4">NIPH 899</strain>
    </source>
</reference>
<dbReference type="RefSeq" id="WP_004779643.1">
    <property type="nucleotide sequence ID" value="NZ_DAIQCP010000076.1"/>
</dbReference>
<evidence type="ECO:0000256" key="1">
    <source>
        <dbReference type="ARBA" id="ARBA00038283"/>
    </source>
</evidence>
<evidence type="ECO:0000313" key="4">
    <source>
        <dbReference type="Proteomes" id="UP000013070"/>
    </source>
</evidence>
<dbReference type="Pfam" id="PF21205">
    <property type="entry name" value="Rep3_C"/>
    <property type="match status" value="1"/>
</dbReference>
<dbReference type="InterPro" id="IPR036390">
    <property type="entry name" value="WH_DNA-bd_sf"/>
</dbReference>
<dbReference type="GO" id="GO:0003887">
    <property type="term" value="F:DNA-directed DNA polymerase activity"/>
    <property type="evidence" value="ECO:0007669"/>
    <property type="project" value="InterPro"/>
</dbReference>
<gene>
    <name evidence="3" type="ORF">F969_00113</name>
</gene>
<keyword evidence="4" id="KW-1185">Reference proteome</keyword>
<dbReference type="GO" id="GO:0006270">
    <property type="term" value="P:DNA replication initiation"/>
    <property type="evidence" value="ECO:0007669"/>
    <property type="project" value="InterPro"/>
</dbReference>
<dbReference type="SUPFAM" id="SSF46785">
    <property type="entry name" value="Winged helix' DNA-binding domain"/>
    <property type="match status" value="2"/>
</dbReference>
<evidence type="ECO:0000259" key="2">
    <source>
        <dbReference type="Pfam" id="PF01051"/>
    </source>
</evidence>
<accession>N8VMX8</accession>
<protein>
    <recommendedName>
        <fullName evidence="2">Initiator Rep protein WH1 domain-containing protein</fullName>
    </recommendedName>
</protein>
<organism evidence="3 4">
    <name type="scientific">Acinetobacter variabilis</name>
    <dbReference type="NCBI Taxonomy" id="70346"/>
    <lineage>
        <taxon>Bacteria</taxon>
        <taxon>Pseudomonadati</taxon>
        <taxon>Pseudomonadota</taxon>
        <taxon>Gammaproteobacteria</taxon>
        <taxon>Moraxellales</taxon>
        <taxon>Moraxellaceae</taxon>
        <taxon>Acinetobacter</taxon>
    </lineage>
</organism>
<evidence type="ECO:0000313" key="3">
    <source>
        <dbReference type="EMBL" id="ENV00886.1"/>
    </source>
</evidence>
<dbReference type="InterPro" id="IPR036388">
    <property type="entry name" value="WH-like_DNA-bd_sf"/>
</dbReference>
<dbReference type="Gene3D" id="1.10.10.10">
    <property type="entry name" value="Winged helix-like DNA-binding domain superfamily/Winged helix DNA-binding domain"/>
    <property type="match status" value="2"/>
</dbReference>
<dbReference type="InterPro" id="IPR000525">
    <property type="entry name" value="Initiator_Rep_WH1"/>
</dbReference>
<dbReference type="PATRIC" id="fig|1217710.3.peg.97"/>
<feature type="domain" description="Initiator Rep protein WH1" evidence="2">
    <location>
        <begin position="80"/>
        <end position="202"/>
    </location>
</feature>
<dbReference type="HOGENOM" id="CLU_828031_0_0_6"/>
<comment type="similarity">
    <text evidence="1">Belongs to the initiator RepB protein family.</text>
</comment>
<name>N8VMX8_9GAMM</name>
<dbReference type="Pfam" id="PF01051">
    <property type="entry name" value="Rep3_N"/>
    <property type="match status" value="1"/>
</dbReference>
<comment type="caution">
    <text evidence="3">The sequence shown here is derived from an EMBL/GenBank/DDBJ whole genome shotgun (WGS) entry which is preliminary data.</text>
</comment>